<name>A0AC61U515_9MICO</name>
<reference evidence="1" key="1">
    <citation type="submission" date="2021-11" db="EMBL/GenBank/DDBJ databases">
        <title>Study of the species diversity of bacterial strains isolated from a unique natural object - Shulgan-Tash cave (Bashkiria).</title>
        <authorList>
            <person name="Sazanova A.L."/>
            <person name="Chirak E.R."/>
            <person name="Safronova V.I."/>
        </authorList>
    </citation>
    <scope>NUCLEOTIDE SEQUENCE</scope>
    <source>
        <strain evidence="1">P1</strain>
    </source>
</reference>
<evidence type="ECO:0000313" key="2">
    <source>
        <dbReference type="Proteomes" id="UP001059663"/>
    </source>
</evidence>
<dbReference type="EMBL" id="CP087977">
    <property type="protein sequence ID" value="UUZ45112.1"/>
    <property type="molecule type" value="Genomic_DNA"/>
</dbReference>
<evidence type="ECO:0000313" key="1">
    <source>
        <dbReference type="EMBL" id="UUZ45112.1"/>
    </source>
</evidence>
<organism evidence="1 2">
    <name type="scientific">Janibacter limosus</name>
    <dbReference type="NCBI Taxonomy" id="53458"/>
    <lineage>
        <taxon>Bacteria</taxon>
        <taxon>Bacillati</taxon>
        <taxon>Actinomycetota</taxon>
        <taxon>Actinomycetes</taxon>
        <taxon>Micrococcales</taxon>
        <taxon>Intrasporangiaceae</taxon>
        <taxon>Janibacter</taxon>
    </lineage>
</organism>
<proteinExistence type="predicted"/>
<gene>
    <name evidence="1" type="ORF">LP422_01950</name>
</gene>
<sequence>MSEHSASTAGDRGRRAVRAVRSRLRGMVESAQGSPATAQPRPAPPGPTLGARTVLGGGSAEWLRADVLASGRVRTGFAGQWLLTTSDPDVVLVEVDARSTETVEAPFARQREAVLGSTVPVIVWVTASSAVATGAAAVTRLLQGVTAATHVLVDDPTVVDEWTRALGREVQHTGPAVDPALHSVALTGSTPARQRRLALVGEPQFDRARLDRISPDLVSVPGSGKIPRGAPWRPSGPGQQPDGGLPRRRAAHPVVRARGGQRGRLAAGDRRGGRALAGVLGRARLPRR</sequence>
<protein>
    <submittedName>
        <fullName evidence="1">Uncharacterized protein</fullName>
    </submittedName>
</protein>
<dbReference type="Proteomes" id="UP001059663">
    <property type="component" value="Chromosome"/>
</dbReference>
<accession>A0AC61U515</accession>